<dbReference type="AlphaFoldDB" id="A0A0H2WAY6"/>
<evidence type="ECO:0000313" key="9">
    <source>
        <dbReference type="EMBL" id="AAU45821.1"/>
    </source>
</evidence>
<evidence type="ECO:0000256" key="2">
    <source>
        <dbReference type="ARBA" id="ARBA00022448"/>
    </source>
</evidence>
<dbReference type="HOGENOM" id="CLU_028880_3_1_4"/>
<dbReference type="Proteomes" id="UP000006693">
    <property type="component" value="Chromosome 2"/>
</dbReference>
<dbReference type="Pfam" id="PF02653">
    <property type="entry name" value="BPD_transp_2"/>
    <property type="match status" value="1"/>
</dbReference>
<keyword evidence="5 8" id="KW-0812">Transmembrane</keyword>
<reference evidence="9 10" key="1">
    <citation type="journal article" date="2004" name="Proc. Natl. Acad. Sci. U.S.A.">
        <title>Structural flexibility in the Burkholderia mallei genome.</title>
        <authorList>
            <person name="Nierman W.C."/>
            <person name="DeShazer D."/>
            <person name="Kim H.S."/>
            <person name="Tettelin H."/>
            <person name="Nelson K.E."/>
            <person name="Feldblyum T."/>
            <person name="Ulrich R.L."/>
            <person name="Ronning C.M."/>
            <person name="Brinkac L.M."/>
            <person name="Daugherty S.C."/>
            <person name="Davidsen T.D."/>
            <person name="Deboy R.T."/>
            <person name="Dimitrov G."/>
            <person name="Dodson R.J."/>
            <person name="Durkin A.S."/>
            <person name="Gwinn M.L."/>
            <person name="Haft D.H."/>
            <person name="Khouri H."/>
            <person name="Kolonay J.F."/>
            <person name="Madupu R."/>
            <person name="Mohammoud Y."/>
            <person name="Nelson W.C."/>
            <person name="Radune D."/>
            <person name="Romero C.M."/>
            <person name="Sarria S."/>
            <person name="Selengut J."/>
            <person name="Shamblin C."/>
            <person name="Sullivan S.A."/>
            <person name="White O."/>
            <person name="Yu Y."/>
            <person name="Zafar N."/>
            <person name="Zhou L."/>
            <person name="Fraser C.M."/>
        </authorList>
    </citation>
    <scope>NUCLEOTIDE SEQUENCE [LARGE SCALE GENOMIC DNA]</scope>
    <source>
        <strain evidence="9 10">ATCC 23344</strain>
    </source>
</reference>
<feature type="transmembrane region" description="Helical" evidence="8">
    <location>
        <begin position="227"/>
        <end position="258"/>
    </location>
</feature>
<dbReference type="PANTHER" id="PTHR32196:SF21">
    <property type="entry name" value="ABC TRANSPORTER PERMEASE PROTEIN YPHD-RELATED"/>
    <property type="match status" value="1"/>
</dbReference>
<gene>
    <name evidence="9" type="ordered locus">BMAA1813</name>
</gene>
<dbReference type="GO" id="GO:0005886">
    <property type="term" value="C:plasma membrane"/>
    <property type="evidence" value="ECO:0007669"/>
    <property type="project" value="UniProtKB-SubCell"/>
</dbReference>
<dbReference type="InterPro" id="IPR001851">
    <property type="entry name" value="ABC_transp_permease"/>
</dbReference>
<dbReference type="CDD" id="cd06579">
    <property type="entry name" value="TM_PBP1_transp_AraH_like"/>
    <property type="match status" value="1"/>
</dbReference>
<dbReference type="KEGG" id="bma:BMAA1813"/>
<dbReference type="EMBL" id="CP000011">
    <property type="protein sequence ID" value="AAU45821.1"/>
    <property type="molecule type" value="Genomic_DNA"/>
</dbReference>
<proteinExistence type="predicted"/>
<evidence type="ECO:0000256" key="6">
    <source>
        <dbReference type="ARBA" id="ARBA00022989"/>
    </source>
</evidence>
<keyword evidence="6 8" id="KW-1133">Transmembrane helix</keyword>
<feature type="transmembrane region" description="Helical" evidence="8">
    <location>
        <begin position="80"/>
        <end position="98"/>
    </location>
</feature>
<evidence type="ECO:0000256" key="8">
    <source>
        <dbReference type="SAM" id="Phobius"/>
    </source>
</evidence>
<evidence type="ECO:0000256" key="3">
    <source>
        <dbReference type="ARBA" id="ARBA00022475"/>
    </source>
</evidence>
<accession>A0A0H2WAY6</accession>
<protein>
    <submittedName>
        <fullName evidence="9">Sugar ABC transporter, permease protein</fullName>
    </submittedName>
</protein>
<feature type="transmembrane region" description="Helical" evidence="8">
    <location>
        <begin position="170"/>
        <end position="191"/>
    </location>
</feature>
<evidence type="ECO:0000256" key="7">
    <source>
        <dbReference type="ARBA" id="ARBA00023136"/>
    </source>
</evidence>
<dbReference type="PANTHER" id="PTHR32196">
    <property type="entry name" value="ABC TRANSPORTER PERMEASE PROTEIN YPHD-RELATED-RELATED"/>
    <property type="match status" value="1"/>
</dbReference>
<evidence type="ECO:0000256" key="5">
    <source>
        <dbReference type="ARBA" id="ARBA00022692"/>
    </source>
</evidence>
<dbReference type="PATRIC" id="fig|243160.12.peg.5412"/>
<dbReference type="GO" id="GO:0022857">
    <property type="term" value="F:transmembrane transporter activity"/>
    <property type="evidence" value="ECO:0007669"/>
    <property type="project" value="InterPro"/>
</dbReference>
<organism evidence="9 10">
    <name type="scientific">Burkholderia mallei (strain ATCC 23344)</name>
    <dbReference type="NCBI Taxonomy" id="243160"/>
    <lineage>
        <taxon>Bacteria</taxon>
        <taxon>Pseudomonadati</taxon>
        <taxon>Pseudomonadota</taxon>
        <taxon>Betaproteobacteria</taxon>
        <taxon>Burkholderiales</taxon>
        <taxon>Burkholderiaceae</taxon>
        <taxon>Burkholderia</taxon>
        <taxon>pseudomallei group</taxon>
    </lineage>
</organism>
<feature type="transmembrane region" description="Helical" evidence="8">
    <location>
        <begin position="21"/>
        <end position="42"/>
    </location>
</feature>
<evidence type="ECO:0000256" key="1">
    <source>
        <dbReference type="ARBA" id="ARBA00004651"/>
    </source>
</evidence>
<feature type="transmembrane region" description="Helical" evidence="8">
    <location>
        <begin position="270"/>
        <end position="289"/>
    </location>
</feature>
<dbReference type="eggNOG" id="COG1172">
    <property type="taxonomic scope" value="Bacteria"/>
</dbReference>
<evidence type="ECO:0000313" key="10">
    <source>
        <dbReference type="Proteomes" id="UP000006693"/>
    </source>
</evidence>
<name>A0A0H2WAY6_BURMA</name>
<sequence>MNTQTLSRLDAAPRRVNVAELASRFGIPIVFVALCVVLAFASPYFLTWRNWSDILRQTSINGILAIGMTYVILTKGIDLSVGSVLALAGIVSGLAGAAGHGLAVSLAAGVACGAALGAINGVAIARLNVPPFVATLGMLSVARGVTYIANDGSPVANLPDDYLSLGIGRLGPLGMPVLIFAGVALACWWVLRYTTYGRYLYAVGGNEKSARTTSALPQAGVSYELDAIAAVVIGGTSLSGGQGGVVGTLFGALLIGVINNGLNLLGVSSYYQQIAKGLIIVLAVLIDVARKQQR</sequence>
<keyword evidence="3" id="KW-1003">Cell membrane</keyword>
<keyword evidence="7 8" id="KW-0472">Membrane</keyword>
<keyword evidence="2" id="KW-0813">Transport</keyword>
<feature type="transmembrane region" description="Helical" evidence="8">
    <location>
        <begin position="54"/>
        <end position="73"/>
    </location>
</feature>
<evidence type="ECO:0000256" key="4">
    <source>
        <dbReference type="ARBA" id="ARBA00022519"/>
    </source>
</evidence>
<keyword evidence="4" id="KW-0997">Cell inner membrane</keyword>
<comment type="subcellular location">
    <subcellularLocation>
        <location evidence="1">Cell membrane</location>
        <topology evidence="1">Multi-pass membrane protein</topology>
    </subcellularLocation>
</comment>
<keyword evidence="10" id="KW-1185">Reference proteome</keyword>
<feature type="transmembrane region" description="Helical" evidence="8">
    <location>
        <begin position="104"/>
        <end position="125"/>
    </location>
</feature>
<feature type="transmembrane region" description="Helical" evidence="8">
    <location>
        <begin position="132"/>
        <end position="150"/>
    </location>
</feature>